<accession>A0A5E4N687</accession>
<feature type="compositionally biased region" description="Basic and acidic residues" evidence="1">
    <location>
        <begin position="118"/>
        <end position="136"/>
    </location>
</feature>
<evidence type="ECO:0000313" key="2">
    <source>
        <dbReference type="EMBL" id="VVC38667.1"/>
    </source>
</evidence>
<gene>
    <name evidence="2" type="ORF">CINCED_3A005563</name>
</gene>
<dbReference type="Proteomes" id="UP000325440">
    <property type="component" value="Unassembled WGS sequence"/>
</dbReference>
<feature type="region of interest" description="Disordered" evidence="1">
    <location>
        <begin position="118"/>
        <end position="156"/>
    </location>
</feature>
<protein>
    <submittedName>
        <fullName evidence="2">Uncharacterized protein</fullName>
    </submittedName>
</protein>
<dbReference type="AlphaFoldDB" id="A0A5E4N687"/>
<name>A0A5E4N687_9HEMI</name>
<dbReference type="OrthoDB" id="5595141at2759"/>
<feature type="compositionally biased region" description="Basic and acidic residues" evidence="1">
    <location>
        <begin position="146"/>
        <end position="156"/>
    </location>
</feature>
<dbReference type="EMBL" id="CABPRJ010001490">
    <property type="protein sequence ID" value="VVC38667.1"/>
    <property type="molecule type" value="Genomic_DNA"/>
</dbReference>
<proteinExistence type="predicted"/>
<evidence type="ECO:0000256" key="1">
    <source>
        <dbReference type="SAM" id="MobiDB-lite"/>
    </source>
</evidence>
<keyword evidence="3" id="KW-1185">Reference proteome</keyword>
<reference evidence="2 3" key="1">
    <citation type="submission" date="2019-08" db="EMBL/GenBank/DDBJ databases">
        <authorList>
            <person name="Alioto T."/>
            <person name="Alioto T."/>
            <person name="Gomez Garrido J."/>
        </authorList>
    </citation>
    <scope>NUCLEOTIDE SEQUENCE [LARGE SCALE GENOMIC DNA]</scope>
</reference>
<organism evidence="2 3">
    <name type="scientific">Cinara cedri</name>
    <dbReference type="NCBI Taxonomy" id="506608"/>
    <lineage>
        <taxon>Eukaryota</taxon>
        <taxon>Metazoa</taxon>
        <taxon>Ecdysozoa</taxon>
        <taxon>Arthropoda</taxon>
        <taxon>Hexapoda</taxon>
        <taxon>Insecta</taxon>
        <taxon>Pterygota</taxon>
        <taxon>Neoptera</taxon>
        <taxon>Paraneoptera</taxon>
        <taxon>Hemiptera</taxon>
        <taxon>Sternorrhyncha</taxon>
        <taxon>Aphidomorpha</taxon>
        <taxon>Aphidoidea</taxon>
        <taxon>Aphididae</taxon>
        <taxon>Lachninae</taxon>
        <taxon>Cinara</taxon>
    </lineage>
</organism>
<evidence type="ECO:0000313" key="3">
    <source>
        <dbReference type="Proteomes" id="UP000325440"/>
    </source>
</evidence>
<sequence>MWLDVIENVDSGRLKERIEESGQVEDSRFSSNCDIPKIPFELPKQFAQSISENLDKIKKKQVKDGVNGEINKIELNAGPSKIILKSVSSVYSKDVLNETGTSLVKVSEIEHEIPSIRRSLRTYDKPKEKELQDSAKKTNKLPQMKNKTDIKKRNRF</sequence>